<evidence type="ECO:0000256" key="1">
    <source>
        <dbReference type="SAM" id="Phobius"/>
    </source>
</evidence>
<keyword evidence="1" id="KW-1133">Transmembrane helix</keyword>
<keyword evidence="4" id="KW-1185">Reference proteome</keyword>
<feature type="transmembrane region" description="Helical" evidence="1">
    <location>
        <begin position="60"/>
        <end position="80"/>
    </location>
</feature>
<dbReference type="PANTHER" id="PTHR32100">
    <property type="entry name" value="OMEGA-6 FATTY ACID DESATURASE, CHLOROPLASTIC"/>
    <property type="match status" value="1"/>
</dbReference>
<protein>
    <recommendedName>
        <fullName evidence="5">Fatty acid desaturase</fullName>
    </recommendedName>
</protein>
<evidence type="ECO:0000313" key="3">
    <source>
        <dbReference type="EMBL" id="CAF4547530.1"/>
    </source>
</evidence>
<dbReference type="GO" id="GO:0016491">
    <property type="term" value="F:oxidoreductase activity"/>
    <property type="evidence" value="ECO:0007669"/>
    <property type="project" value="InterPro"/>
</dbReference>
<sequence>MGKGSHNPSILSSSNDGVVVKSTEFINDNLADIPHRLPTLSEIKLKVPSHCFRPTVIRSMFYVFMDTVYVLLTYLTMFYIQKYFTYGYLLFPLYWYVQGTLYTSVFVLGHDCGHGSFSAYPWFNNIIGK</sequence>
<dbReference type="AlphaFoldDB" id="A0A816DXV9"/>
<dbReference type="Proteomes" id="UP000663829">
    <property type="component" value="Unassembled WGS sequence"/>
</dbReference>
<accession>A0A816DXV9</accession>
<reference evidence="2" key="1">
    <citation type="submission" date="2021-02" db="EMBL/GenBank/DDBJ databases">
        <authorList>
            <person name="Nowell W R."/>
        </authorList>
    </citation>
    <scope>NUCLEOTIDE SEQUENCE</scope>
</reference>
<keyword evidence="1" id="KW-0812">Transmembrane</keyword>
<dbReference type="EMBL" id="CAJNOQ010046439">
    <property type="protein sequence ID" value="CAF1638784.1"/>
    <property type="molecule type" value="Genomic_DNA"/>
</dbReference>
<dbReference type="EMBL" id="CAJOBC010115054">
    <property type="protein sequence ID" value="CAF4547530.1"/>
    <property type="molecule type" value="Genomic_DNA"/>
</dbReference>
<dbReference type="Proteomes" id="UP000681722">
    <property type="component" value="Unassembled WGS sequence"/>
</dbReference>
<evidence type="ECO:0000313" key="2">
    <source>
        <dbReference type="EMBL" id="CAF1638784.1"/>
    </source>
</evidence>
<organism evidence="2 4">
    <name type="scientific">Didymodactylos carnosus</name>
    <dbReference type="NCBI Taxonomy" id="1234261"/>
    <lineage>
        <taxon>Eukaryota</taxon>
        <taxon>Metazoa</taxon>
        <taxon>Spiralia</taxon>
        <taxon>Gnathifera</taxon>
        <taxon>Rotifera</taxon>
        <taxon>Eurotatoria</taxon>
        <taxon>Bdelloidea</taxon>
        <taxon>Philodinida</taxon>
        <taxon>Philodinidae</taxon>
        <taxon>Didymodactylos</taxon>
    </lineage>
</organism>
<keyword evidence="1" id="KW-0472">Membrane</keyword>
<proteinExistence type="predicted"/>
<name>A0A816DXV9_9BILA</name>
<gene>
    <name evidence="2" type="ORF">GPM918_LOCUS44802</name>
    <name evidence="3" type="ORF">SRO942_LOCUS46852</name>
</gene>
<evidence type="ECO:0000313" key="4">
    <source>
        <dbReference type="Proteomes" id="UP000663829"/>
    </source>
</evidence>
<comment type="caution">
    <text evidence="2">The sequence shown here is derived from an EMBL/GenBank/DDBJ whole genome shotgun (WGS) entry which is preliminary data.</text>
</comment>
<feature type="transmembrane region" description="Helical" evidence="1">
    <location>
        <begin position="86"/>
        <end position="108"/>
    </location>
</feature>
<evidence type="ECO:0008006" key="5">
    <source>
        <dbReference type="Google" id="ProtNLM"/>
    </source>
</evidence>
<dbReference type="InterPro" id="IPR012171">
    <property type="entry name" value="Fatty_acid_desaturase"/>
</dbReference>
<dbReference type="OrthoDB" id="1461976at2759"/>